<dbReference type="EMBL" id="UFQS01002342">
    <property type="protein sequence ID" value="SSX13815.1"/>
    <property type="molecule type" value="Genomic_DNA"/>
</dbReference>
<reference evidence="14" key="1">
    <citation type="submission" date="2018-04" db="EMBL/GenBank/DDBJ databases">
        <authorList>
            <person name="Go L.Y."/>
            <person name="Mitchell J.A."/>
        </authorList>
    </citation>
    <scope>NUCLEOTIDE SEQUENCE</scope>
    <source>
        <tissue evidence="14">Whole organism</tissue>
    </source>
</reference>
<dbReference type="OMA" id="NCENSNT"/>
<feature type="domain" description="C2H2-type" evidence="12">
    <location>
        <begin position="221"/>
        <end position="248"/>
    </location>
</feature>
<keyword evidence="7" id="KW-0238">DNA-binding</keyword>
<protein>
    <submittedName>
        <fullName evidence="15">CSON006153 protein</fullName>
    </submittedName>
</protein>
<feature type="domain" description="C2H2-type" evidence="12">
    <location>
        <begin position="305"/>
        <end position="332"/>
    </location>
</feature>
<dbReference type="SMART" id="SM00868">
    <property type="entry name" value="zf-AD"/>
    <property type="match status" value="1"/>
</dbReference>
<dbReference type="FunFam" id="3.30.160.60:FF:000325">
    <property type="entry name" value="ZFP90 zinc finger protein"/>
    <property type="match status" value="1"/>
</dbReference>
<comment type="subcellular location">
    <subcellularLocation>
        <location evidence="1">Nucleus</location>
    </subcellularLocation>
</comment>
<dbReference type="GO" id="GO:0005634">
    <property type="term" value="C:nucleus"/>
    <property type="evidence" value="ECO:0007669"/>
    <property type="project" value="UniProtKB-SubCell"/>
</dbReference>
<evidence type="ECO:0000256" key="4">
    <source>
        <dbReference type="ARBA" id="ARBA00022771"/>
    </source>
</evidence>
<dbReference type="Pfam" id="PF13912">
    <property type="entry name" value="zf-C2H2_6"/>
    <property type="match status" value="1"/>
</dbReference>
<dbReference type="Gene3D" id="3.30.160.60">
    <property type="entry name" value="Classic Zinc Finger"/>
    <property type="match status" value="5"/>
</dbReference>
<evidence type="ECO:0000313" key="15">
    <source>
        <dbReference type="EMBL" id="SSX33236.1"/>
    </source>
</evidence>
<dbReference type="InterPro" id="IPR050331">
    <property type="entry name" value="Zinc_finger"/>
</dbReference>
<dbReference type="GO" id="GO:0010468">
    <property type="term" value="P:regulation of gene expression"/>
    <property type="evidence" value="ECO:0007669"/>
    <property type="project" value="TreeGrafter"/>
</dbReference>
<keyword evidence="9" id="KW-0539">Nucleus</keyword>
<feature type="binding site" evidence="11">
    <location>
        <position position="8"/>
    </location>
    <ligand>
        <name>Zn(2+)</name>
        <dbReference type="ChEBI" id="CHEBI:29105"/>
    </ligand>
</feature>
<dbReference type="VEuPathDB" id="VectorBase:CSON006153"/>
<evidence type="ECO:0000256" key="9">
    <source>
        <dbReference type="ARBA" id="ARBA00023242"/>
    </source>
</evidence>
<dbReference type="PROSITE" id="PS50157">
    <property type="entry name" value="ZINC_FINGER_C2H2_2"/>
    <property type="match status" value="5"/>
</dbReference>
<keyword evidence="2 11" id="KW-0479">Metal-binding</keyword>
<evidence type="ECO:0000256" key="2">
    <source>
        <dbReference type="ARBA" id="ARBA00022723"/>
    </source>
</evidence>
<dbReference type="PANTHER" id="PTHR16515">
    <property type="entry name" value="PR DOMAIN ZINC FINGER PROTEIN"/>
    <property type="match status" value="1"/>
</dbReference>
<feature type="binding site" evidence="11">
    <location>
        <position position="5"/>
    </location>
    <ligand>
        <name>Zn(2+)</name>
        <dbReference type="ChEBI" id="CHEBI:29105"/>
    </ligand>
</feature>
<organism evidence="15">
    <name type="scientific">Culicoides sonorensis</name>
    <name type="common">Biting midge</name>
    <dbReference type="NCBI Taxonomy" id="179676"/>
    <lineage>
        <taxon>Eukaryota</taxon>
        <taxon>Metazoa</taxon>
        <taxon>Ecdysozoa</taxon>
        <taxon>Arthropoda</taxon>
        <taxon>Hexapoda</taxon>
        <taxon>Insecta</taxon>
        <taxon>Pterygota</taxon>
        <taxon>Neoptera</taxon>
        <taxon>Endopterygota</taxon>
        <taxon>Diptera</taxon>
        <taxon>Nematocera</taxon>
        <taxon>Chironomoidea</taxon>
        <taxon>Ceratopogonidae</taxon>
        <taxon>Ceratopogoninae</taxon>
        <taxon>Culicoides</taxon>
        <taxon>Monoculicoides</taxon>
    </lineage>
</organism>
<dbReference type="PROSITE" id="PS00028">
    <property type="entry name" value="ZINC_FINGER_C2H2_1"/>
    <property type="match status" value="5"/>
</dbReference>
<evidence type="ECO:0000256" key="10">
    <source>
        <dbReference type="PROSITE-ProRule" id="PRU00042"/>
    </source>
</evidence>
<evidence type="ECO:0000256" key="6">
    <source>
        <dbReference type="ARBA" id="ARBA00023015"/>
    </source>
</evidence>
<dbReference type="FunFam" id="3.30.160.60:FF:000065">
    <property type="entry name" value="B-cell CLL/lymphoma 6, member B"/>
    <property type="match status" value="1"/>
</dbReference>
<keyword evidence="4 10" id="KW-0863">Zinc-finger</keyword>
<dbReference type="InterPro" id="IPR013087">
    <property type="entry name" value="Znf_C2H2_type"/>
</dbReference>
<feature type="domain" description="C2H2-type" evidence="12">
    <location>
        <begin position="277"/>
        <end position="304"/>
    </location>
</feature>
<dbReference type="InterPro" id="IPR012934">
    <property type="entry name" value="Znf_AD"/>
</dbReference>
<dbReference type="PROSITE" id="PS51915">
    <property type="entry name" value="ZAD"/>
    <property type="match status" value="1"/>
</dbReference>
<gene>
    <name evidence="15" type="primary">CSON006153</name>
</gene>
<accession>A0A336MSN5</accession>
<reference evidence="15" key="2">
    <citation type="submission" date="2018-07" db="EMBL/GenBank/DDBJ databases">
        <authorList>
            <person name="Quirk P.G."/>
            <person name="Krulwich T.A."/>
        </authorList>
    </citation>
    <scope>NUCLEOTIDE SEQUENCE</scope>
</reference>
<keyword evidence="3" id="KW-0677">Repeat</keyword>
<feature type="domain" description="ZAD" evidence="13">
    <location>
        <begin position="3"/>
        <end position="81"/>
    </location>
</feature>
<evidence type="ECO:0000256" key="5">
    <source>
        <dbReference type="ARBA" id="ARBA00022833"/>
    </source>
</evidence>
<proteinExistence type="predicted"/>
<evidence type="ECO:0000256" key="1">
    <source>
        <dbReference type="ARBA" id="ARBA00004123"/>
    </source>
</evidence>
<feature type="domain" description="C2H2-type" evidence="12">
    <location>
        <begin position="249"/>
        <end position="276"/>
    </location>
</feature>
<dbReference type="AlphaFoldDB" id="A0A336MSN5"/>
<dbReference type="Pfam" id="PF07776">
    <property type="entry name" value="zf-AD"/>
    <property type="match status" value="1"/>
</dbReference>
<dbReference type="EMBL" id="UFQT01002342">
    <property type="protein sequence ID" value="SSX33236.1"/>
    <property type="molecule type" value="Genomic_DNA"/>
</dbReference>
<dbReference type="GO" id="GO:0008270">
    <property type="term" value="F:zinc ion binding"/>
    <property type="evidence" value="ECO:0007669"/>
    <property type="project" value="UniProtKB-UniRule"/>
</dbReference>
<evidence type="ECO:0000256" key="11">
    <source>
        <dbReference type="PROSITE-ProRule" id="PRU01263"/>
    </source>
</evidence>
<name>A0A336MSN5_CULSO</name>
<dbReference type="SUPFAM" id="SSF57667">
    <property type="entry name" value="beta-beta-alpha zinc fingers"/>
    <property type="match status" value="3"/>
</dbReference>
<evidence type="ECO:0000259" key="13">
    <source>
        <dbReference type="PROSITE" id="PS51915"/>
    </source>
</evidence>
<evidence type="ECO:0000256" key="7">
    <source>
        <dbReference type="ARBA" id="ARBA00023125"/>
    </source>
</evidence>
<sequence>MDKICRVCLLEKSKLIDIFMLDDTEDTVLALFEKIIQCTNVTIIRNENWPQHICAECKDDLNVAYRFRMNVESSDVILRQFNLGNTVIESDINFTDNNEVIEEFETDNRDCESPVTYENIESIESPLTAKSKTSEVQIEKDLIKVQEVTVEKMHVKENLKTKTIMTIPKMSKEEKPPIIKGVTKETNPDGSVKTLLRISRSANTTTKNRKKSDKEQDINAHVCDECGKGFKKASALRAHSKRHLSIKPNVCEICNKSFVLPVELKRHFRTHSGEKPYDCRYCDKKFSDFGTRVKHERIHTQEKPFECPYCFKTFTYSNVLKFHIMVHTGQKDYACSHCQKRFIKPHQLKCHLTTHGIGITPKRKSAKQSKEIPPISEADEIITSVSSISNELQTIQVVPTGGDTPQSYMLYLKK</sequence>
<dbReference type="SMART" id="SM00355">
    <property type="entry name" value="ZnF_C2H2"/>
    <property type="match status" value="5"/>
</dbReference>
<dbReference type="InterPro" id="IPR036236">
    <property type="entry name" value="Znf_C2H2_sf"/>
</dbReference>
<evidence type="ECO:0000313" key="14">
    <source>
        <dbReference type="EMBL" id="SSX13815.1"/>
    </source>
</evidence>
<keyword evidence="5 11" id="KW-0862">Zinc</keyword>
<evidence type="ECO:0000256" key="8">
    <source>
        <dbReference type="ARBA" id="ARBA00023163"/>
    </source>
</evidence>
<feature type="binding site" evidence="11">
    <location>
        <position position="57"/>
    </location>
    <ligand>
        <name>Zn(2+)</name>
        <dbReference type="ChEBI" id="CHEBI:29105"/>
    </ligand>
</feature>
<evidence type="ECO:0000256" key="3">
    <source>
        <dbReference type="ARBA" id="ARBA00022737"/>
    </source>
</evidence>
<dbReference type="PANTHER" id="PTHR16515:SF2">
    <property type="entry name" value="PR DOMAIN ZINC FINGER PROTEIN 4"/>
    <property type="match status" value="1"/>
</dbReference>
<feature type="binding site" evidence="11">
    <location>
        <position position="54"/>
    </location>
    <ligand>
        <name>Zn(2+)</name>
        <dbReference type="ChEBI" id="CHEBI:29105"/>
    </ligand>
</feature>
<dbReference type="Gene3D" id="3.40.1800.20">
    <property type="match status" value="1"/>
</dbReference>
<evidence type="ECO:0000259" key="12">
    <source>
        <dbReference type="PROSITE" id="PS50157"/>
    </source>
</evidence>
<feature type="domain" description="C2H2-type" evidence="12">
    <location>
        <begin position="333"/>
        <end position="355"/>
    </location>
</feature>
<dbReference type="GO" id="GO:0003677">
    <property type="term" value="F:DNA binding"/>
    <property type="evidence" value="ECO:0007669"/>
    <property type="project" value="UniProtKB-KW"/>
</dbReference>
<dbReference type="SUPFAM" id="SSF57716">
    <property type="entry name" value="Glucocorticoid receptor-like (DNA-binding domain)"/>
    <property type="match status" value="1"/>
</dbReference>
<keyword evidence="6" id="KW-0805">Transcription regulation</keyword>
<dbReference type="Pfam" id="PF00096">
    <property type="entry name" value="zf-C2H2"/>
    <property type="match status" value="1"/>
</dbReference>
<keyword evidence="8" id="KW-0804">Transcription</keyword>